<accession>A0A158JTV2</accession>
<name>A0A158JTV2_9BURK</name>
<dbReference type="AlphaFoldDB" id="A0A158JTV2"/>
<comment type="caution">
    <text evidence="1">The sequence shown here is derived from an EMBL/GenBank/DDBJ whole genome shotgun (WGS) entry which is preliminary data.</text>
</comment>
<dbReference type="EMBL" id="FCON02000049">
    <property type="protein sequence ID" value="SAL72374.1"/>
    <property type="molecule type" value="Genomic_DNA"/>
</dbReference>
<proteinExistence type="predicted"/>
<dbReference type="Pfam" id="PF19541">
    <property type="entry name" value="DUF6065"/>
    <property type="match status" value="1"/>
</dbReference>
<protein>
    <submittedName>
        <fullName evidence="1">Uncharacterized protein</fullName>
    </submittedName>
</protein>
<dbReference type="Proteomes" id="UP000054770">
    <property type="component" value="Unassembled WGS sequence"/>
</dbReference>
<dbReference type="InterPro" id="IPR045709">
    <property type="entry name" value="DUF6065"/>
</dbReference>
<evidence type="ECO:0000313" key="1">
    <source>
        <dbReference type="EMBL" id="SAL72374.1"/>
    </source>
</evidence>
<reference evidence="1" key="1">
    <citation type="submission" date="2016-01" db="EMBL/GenBank/DDBJ databases">
        <authorList>
            <person name="Peeters C."/>
        </authorList>
    </citation>
    <scope>NUCLEOTIDE SEQUENCE [LARGE SCALE GENOMIC DNA]</scope>
    <source>
        <strain evidence="1">LMG 22940</strain>
    </source>
</reference>
<dbReference type="OrthoDB" id="8910986at2"/>
<organism evidence="1 2">
    <name type="scientific">Caballeronia choica</name>
    <dbReference type="NCBI Taxonomy" id="326476"/>
    <lineage>
        <taxon>Bacteria</taxon>
        <taxon>Pseudomonadati</taxon>
        <taxon>Pseudomonadota</taxon>
        <taxon>Betaproteobacteria</taxon>
        <taxon>Burkholderiales</taxon>
        <taxon>Burkholderiaceae</taxon>
        <taxon>Caballeronia</taxon>
    </lineage>
</organism>
<gene>
    <name evidence="1" type="ORF">AWB68_04265</name>
</gene>
<keyword evidence="2" id="KW-1185">Reference proteome</keyword>
<sequence>MELLAYRHGFPFDMKLVRSSVDRVWMDATSQRYAYRCLPMVLANQLGWNILNDNAFRALWRGGDLAEDVIFEPELPSPSSVISHFGHGIITFMLPFLFRVPAGFQLLLRGPANLPKDAIQSLEGLVEADWAVATATMNWKFTRSDIWVTFERAEPICTIVPLQVAVLEAMTPRESHILDDPILKTRYEAWAASREAFHNDLKSLRPEVIKAGWQRHYFQGTSPGADGVPCINASEHRTRIALKEFEKIRDQGTASPVQAVD</sequence>
<evidence type="ECO:0000313" key="2">
    <source>
        <dbReference type="Proteomes" id="UP000054770"/>
    </source>
</evidence>
<dbReference type="RefSeq" id="WP_125482990.1">
    <property type="nucleotide sequence ID" value="NZ_FCON02000049.1"/>
</dbReference>